<feature type="region of interest" description="Disordered" evidence="7">
    <location>
        <begin position="571"/>
        <end position="676"/>
    </location>
</feature>
<keyword evidence="2" id="KW-0963">Cytoplasm</keyword>
<dbReference type="InterPro" id="IPR033635">
    <property type="entry name" value="ANKS1/Caskin"/>
</dbReference>
<dbReference type="Gene3D" id="1.25.40.20">
    <property type="entry name" value="Ankyrin repeat-containing domain"/>
    <property type="match status" value="2"/>
</dbReference>
<dbReference type="PROSITE" id="PS50297">
    <property type="entry name" value="ANK_REP_REGION"/>
    <property type="match status" value="5"/>
</dbReference>
<feature type="compositionally biased region" description="Polar residues" evidence="7">
    <location>
        <begin position="384"/>
        <end position="397"/>
    </location>
</feature>
<proteinExistence type="predicted"/>
<dbReference type="PROSITE" id="PS50105">
    <property type="entry name" value="SAM_DOMAIN"/>
    <property type="match status" value="2"/>
</dbReference>
<feature type="region of interest" description="Disordered" evidence="7">
    <location>
        <begin position="954"/>
        <end position="974"/>
    </location>
</feature>
<dbReference type="InterPro" id="IPR002110">
    <property type="entry name" value="Ankyrin_rpt"/>
</dbReference>
<feature type="compositionally biased region" description="Low complexity" evidence="7">
    <location>
        <begin position="653"/>
        <end position="663"/>
    </location>
</feature>
<dbReference type="PROSITE" id="PS50088">
    <property type="entry name" value="ANK_REPEAT"/>
    <property type="match status" value="5"/>
</dbReference>
<dbReference type="Gene3D" id="2.30.29.30">
    <property type="entry name" value="Pleckstrin-homology domain (PH domain)/Phosphotyrosine-binding domain (PTB)"/>
    <property type="match status" value="1"/>
</dbReference>
<dbReference type="RefSeq" id="XP_070456045.1">
    <property type="nucleotide sequence ID" value="XM_070599944.1"/>
</dbReference>
<feature type="domain" description="SAM" evidence="9">
    <location>
        <begin position="893"/>
        <end position="952"/>
    </location>
</feature>
<dbReference type="Proteomes" id="UP001652662">
    <property type="component" value="Chromosome 29"/>
</dbReference>
<evidence type="ECO:0000256" key="7">
    <source>
        <dbReference type="SAM" id="MobiDB-lite"/>
    </source>
</evidence>
<dbReference type="InterPro" id="IPR036770">
    <property type="entry name" value="Ankyrin_rpt-contain_sf"/>
</dbReference>
<dbReference type="SUPFAM" id="SSF50729">
    <property type="entry name" value="PH domain-like"/>
    <property type="match status" value="1"/>
</dbReference>
<feature type="compositionally biased region" description="Low complexity" evidence="7">
    <location>
        <begin position="571"/>
        <end position="588"/>
    </location>
</feature>
<keyword evidence="3" id="KW-0677">Repeat</keyword>
<dbReference type="InterPro" id="IPR011993">
    <property type="entry name" value="PH-like_dom_sf"/>
</dbReference>
<feature type="repeat" description="ANK" evidence="6">
    <location>
        <begin position="206"/>
        <end position="238"/>
    </location>
</feature>
<dbReference type="InterPro" id="IPR041882">
    <property type="entry name" value="SAM_ANKS1_repeat2"/>
</dbReference>
<accession>A0ABM4MTL9</accession>
<evidence type="ECO:0000313" key="11">
    <source>
        <dbReference type="RefSeq" id="XP_070456045.1"/>
    </source>
</evidence>
<feature type="region of interest" description="Disordered" evidence="7">
    <location>
        <begin position="310"/>
        <end position="336"/>
    </location>
</feature>
<dbReference type="SMART" id="SM00248">
    <property type="entry name" value="ANK"/>
    <property type="match status" value="6"/>
</dbReference>
<feature type="repeat" description="ANK" evidence="6">
    <location>
        <begin position="140"/>
        <end position="172"/>
    </location>
</feature>
<feature type="domain" description="PID" evidence="8">
    <location>
        <begin position="1059"/>
        <end position="1192"/>
    </location>
</feature>
<dbReference type="Gene3D" id="1.10.150.50">
    <property type="entry name" value="Transcription Factor, Ets-1"/>
    <property type="match status" value="2"/>
</dbReference>
<dbReference type="Pfam" id="PF00640">
    <property type="entry name" value="PID"/>
    <property type="match status" value="1"/>
</dbReference>
<dbReference type="Pfam" id="PF00023">
    <property type="entry name" value="Ank"/>
    <property type="match status" value="1"/>
</dbReference>
<comment type="function">
    <text evidence="5">Plays a central role during spermatogenesis by repressing transposable elements and preventing their mobilization, which is essential for the germline integrity. Acts via the piRNA metabolic process, which mediates the repression of transposable elements during meiosis by forming complexes composed of piRNAs and Piwi proteins and governs the methylation and subsequent repression of transposons. Its association with pi-bodies suggests a participation in the primary piRNAs metabolic process. Required prior to the pachytene stage to facilitate the production of multiple types of piRNAs, including those associated with repeats involved in the regulation of retrotransposons. May act by mediating protein-protein interactions during germ cell maturation.</text>
</comment>
<feature type="repeat" description="ANK" evidence="6">
    <location>
        <begin position="71"/>
        <end position="103"/>
    </location>
</feature>
<dbReference type="SMART" id="SM00462">
    <property type="entry name" value="PTB"/>
    <property type="match status" value="1"/>
</dbReference>
<dbReference type="Pfam" id="PF00536">
    <property type="entry name" value="SAM_1"/>
    <property type="match status" value="2"/>
</dbReference>
<evidence type="ECO:0000256" key="5">
    <source>
        <dbReference type="ARBA" id="ARBA00025297"/>
    </source>
</evidence>
<keyword evidence="4 6" id="KW-0040">ANK repeat</keyword>
<dbReference type="InterPro" id="IPR006020">
    <property type="entry name" value="PTB/PI_dom"/>
</dbReference>
<feature type="repeat" description="ANK" evidence="6">
    <location>
        <begin position="104"/>
        <end position="136"/>
    </location>
</feature>
<dbReference type="SUPFAM" id="SSF47769">
    <property type="entry name" value="SAM/Pointed domain"/>
    <property type="match status" value="2"/>
</dbReference>
<dbReference type="SMART" id="SM00454">
    <property type="entry name" value="SAM"/>
    <property type="match status" value="2"/>
</dbReference>
<evidence type="ECO:0000259" key="8">
    <source>
        <dbReference type="PROSITE" id="PS01179"/>
    </source>
</evidence>
<gene>
    <name evidence="11" type="primary">ANKS1B</name>
</gene>
<evidence type="ECO:0000256" key="6">
    <source>
        <dbReference type="PROSITE-ProRule" id="PRU00023"/>
    </source>
</evidence>
<sequence>MWLWWRNSCLAGKEGSWAVDPDPCPCLICSDEELKFREVKYFIQGYPQQVMEPGFERSIWRGPNVNCTDSSGYTALHHAALNGHKDIVLKLLQYEASTNVADNKGYFPIHLAAWKGDVEIVKILIHHGPSHSRVNEQNNENETALHCAAQYGHSEVVAVLLEELTDPTIRNSKLETPLDLAALYGRLRVVKMIISAHPNLMSCNTRKHTPLHLAARNGHKAVVQVLLEAGMDVSCQTEKGSALHEAALFGKVDVVRVLLETGIDANIKDSLGRTVLDILKEHPSQKSLQIAALLQEYLEGMGRSTVLEEHVQEDTTPETHISSPVESPSQKTKSETVTGELSKLLDEIKLCQEKDYSFEDLCHTISDHYLDNLSKISEEELGKNGSQSVRTSSTINLSPGEVEEEDDDENTCGPSGLWEALTPCNGCRNLGFPILAQESYPKKRNYTMEIVPSASLDTFSSENENFLCDLTDTAVTKKPCSLEIARAPSPRTDNASEVAITAPGTSNHRNSSTGPTPDCSPPSPDTALKNIVKVIRPQPKQRTSIVSSLDFHRMNHNQEYFEINTSTGCTSFTSNPPVSPPTSSVGTTEVKNEGTGHTDDLSQQEDNDPPKEYDPGQFAGLLHGSSPACESPENPFHLYGKKDEREEAQDEVSLASSPLPSKKSPMENNSEPSVKKIKPKVVSRTIFHKKSNQLENHTIVGTRTSRSGSRNGDQWIVNTGGFVERACTLGRIRSLPKALIDMHLSKSVSKSDSDLIAYPSNEKTSRVNRSESSTAEHSSKGNSERTPSFTSEWEEIDKIMSSIDVGINSGLKEINGPRCPVQTVGQWLESIGLPQYENHLMANGFDNVQFMGSNVMEDQDLLEIGILNSGHRQRILQAIQLLPKMRPIGHDGYHPTSVAEWLDSIELGDYTKAFLINGYTSMDLLKKIWEVELINVLKISLIGHRKRILASLGDRLHDDPPQKPPRSITLRGDARRRRNENYFEDIPRSKLERQMAQQSSVCEIWTNQNAGFPFSAIHQVHNTGDWGEPSITLRPPNEATASTPVQYWQHHPEKLIFQSCDYKAFYLGSMLIKELRGTESTQDACAKMRANCQKSTEQMKKVPTIILSVSYKGVKFIDATNKNIIAEHEIRNISCAAQDPEDLSTFAYITKDLKSNHHYCHVFTAFDVNLAYEIILTLGQAFEVAYQLALQARKGGHSSTLPESFENKPSKPIPKPRVSIRKSVQIDPSEQKTLANLPWIVEPGQEAKRGINTKYETTIF</sequence>
<dbReference type="InterPro" id="IPR013761">
    <property type="entry name" value="SAM/pointed_sf"/>
</dbReference>
<feature type="compositionally biased region" description="Basic and acidic residues" evidence="7">
    <location>
        <begin position="590"/>
        <end position="600"/>
    </location>
</feature>
<dbReference type="CDD" id="cd01274">
    <property type="entry name" value="PTB_Anks"/>
    <property type="match status" value="1"/>
</dbReference>
<dbReference type="CDD" id="cd09500">
    <property type="entry name" value="SAM_AIDA1AB-like_repeat2"/>
    <property type="match status" value="1"/>
</dbReference>
<feature type="compositionally biased region" description="Acidic residues" evidence="7">
    <location>
        <begin position="401"/>
        <end position="410"/>
    </location>
</feature>
<evidence type="ECO:0000259" key="9">
    <source>
        <dbReference type="PROSITE" id="PS50105"/>
    </source>
</evidence>
<dbReference type="PROSITE" id="PS01179">
    <property type="entry name" value="PID"/>
    <property type="match status" value="1"/>
</dbReference>
<name>A0ABM4MTL9_EQUPR</name>
<comment type="subcellular location">
    <subcellularLocation>
        <location evidence="1">Cytoplasm</location>
    </subcellularLocation>
</comment>
<dbReference type="InterPro" id="IPR041880">
    <property type="entry name" value="SAM_ANKS1_repeat1"/>
</dbReference>
<dbReference type="PANTHER" id="PTHR24174:SF3">
    <property type="entry name" value="ANKYRIN REPEAT AND STERILE ALPHA MOTIF DOMAIN-CONTAINING PROTEIN 1B"/>
    <property type="match status" value="1"/>
</dbReference>
<dbReference type="PRINTS" id="PR01415">
    <property type="entry name" value="ANKYRIN"/>
</dbReference>
<feature type="region of interest" description="Disordered" evidence="7">
    <location>
        <begin position="380"/>
        <end position="413"/>
    </location>
</feature>
<protein>
    <submittedName>
        <fullName evidence="11">Ankyrin repeat and sterile alpha motif domain-containing protein 1B isoform X19</fullName>
    </submittedName>
</protein>
<feature type="region of interest" description="Disordered" evidence="7">
    <location>
        <begin position="502"/>
        <end position="527"/>
    </location>
</feature>
<feature type="repeat" description="ANK" evidence="6">
    <location>
        <begin position="238"/>
        <end position="270"/>
    </location>
</feature>
<evidence type="ECO:0000313" key="10">
    <source>
        <dbReference type="Proteomes" id="UP001652662"/>
    </source>
</evidence>
<dbReference type="GeneID" id="103560900"/>
<reference evidence="11" key="1">
    <citation type="submission" date="2025-08" db="UniProtKB">
        <authorList>
            <consortium name="RefSeq"/>
        </authorList>
    </citation>
    <scope>IDENTIFICATION</scope>
    <source>
        <tissue evidence="11">Blood</tissue>
    </source>
</reference>
<organism evidence="10 11">
    <name type="scientific">Equus przewalskii</name>
    <name type="common">Przewalski's horse</name>
    <name type="synonym">Equus caballus przewalskii</name>
    <dbReference type="NCBI Taxonomy" id="9798"/>
    <lineage>
        <taxon>Eukaryota</taxon>
        <taxon>Metazoa</taxon>
        <taxon>Chordata</taxon>
        <taxon>Craniata</taxon>
        <taxon>Vertebrata</taxon>
        <taxon>Euteleostomi</taxon>
        <taxon>Mammalia</taxon>
        <taxon>Eutheria</taxon>
        <taxon>Laurasiatheria</taxon>
        <taxon>Perissodactyla</taxon>
        <taxon>Equidae</taxon>
        <taxon>Equus</taxon>
    </lineage>
</organism>
<evidence type="ECO:0000256" key="1">
    <source>
        <dbReference type="ARBA" id="ARBA00004496"/>
    </source>
</evidence>
<dbReference type="InterPro" id="IPR001660">
    <property type="entry name" value="SAM"/>
</dbReference>
<dbReference type="CDD" id="cd09499">
    <property type="entry name" value="SAM_AIDA1AB-like_repeat1"/>
    <property type="match status" value="1"/>
</dbReference>
<feature type="region of interest" description="Disordered" evidence="7">
    <location>
        <begin position="1197"/>
        <end position="1217"/>
    </location>
</feature>
<evidence type="ECO:0000256" key="4">
    <source>
        <dbReference type="ARBA" id="ARBA00023043"/>
    </source>
</evidence>
<feature type="region of interest" description="Disordered" evidence="7">
    <location>
        <begin position="751"/>
        <end position="791"/>
    </location>
</feature>
<dbReference type="SUPFAM" id="SSF48403">
    <property type="entry name" value="Ankyrin repeat"/>
    <property type="match status" value="1"/>
</dbReference>
<keyword evidence="10" id="KW-1185">Reference proteome</keyword>
<feature type="domain" description="SAM" evidence="9">
    <location>
        <begin position="822"/>
        <end position="885"/>
    </location>
</feature>
<evidence type="ECO:0000256" key="3">
    <source>
        <dbReference type="ARBA" id="ARBA00022737"/>
    </source>
</evidence>
<dbReference type="Pfam" id="PF12796">
    <property type="entry name" value="Ank_2"/>
    <property type="match status" value="2"/>
</dbReference>
<evidence type="ECO:0000256" key="2">
    <source>
        <dbReference type="ARBA" id="ARBA00022490"/>
    </source>
</evidence>
<dbReference type="PANTHER" id="PTHR24174">
    <property type="entry name" value="ANKYRIN REPEAT AND STERILE ALPHA MOTIF DOMAIN-CONTAINING PROTEIN 1"/>
    <property type="match status" value="1"/>
</dbReference>
<feature type="compositionally biased region" description="Polar residues" evidence="7">
    <location>
        <begin position="318"/>
        <end position="336"/>
    </location>
</feature>